<feature type="site" description="Could be important to modulate the pK values of the two catalytic cysteine residues" evidence="8">
    <location>
        <position position="207"/>
    </location>
</feature>
<sequence>MDGLPFWKMHGLGNDFVVLDARERPITIHPDQARRIANRHRGVGFDQLLVIEPTQTPGADVFMRILNADGTESGACGNGTRCVAALVMADTGAETLAVETRAGLLECRTAPGGVTVDMGPARLGWQDIPLAHEADTLHLPVSSGALSDPVGVSMGNPHAIFFVPDAEAVQIDGVGPVLEHDPLFPERANIGVVQVLGRDRLRYRVWERGVGVTQACGSGACAGAVAAIRRGLADRTVFVVLDGGDLLIEWRESDGHVLMTGPAETSFAGILSRDLLDAPKDA</sequence>
<feature type="active site" evidence="9">
    <location>
        <position position="76"/>
    </location>
</feature>
<dbReference type="Pfam" id="PF01678">
    <property type="entry name" value="DAP_epimerase"/>
    <property type="match status" value="2"/>
</dbReference>
<feature type="active site" description="Proton acceptor" evidence="8">
    <location>
        <position position="216"/>
    </location>
</feature>
<feature type="binding site" evidence="8">
    <location>
        <position position="14"/>
    </location>
    <ligand>
        <name>substrate</name>
    </ligand>
</feature>
<dbReference type="GO" id="GO:0008837">
    <property type="term" value="F:diaminopimelate epimerase activity"/>
    <property type="evidence" value="ECO:0007669"/>
    <property type="project" value="UniProtKB-EC"/>
</dbReference>
<evidence type="ECO:0000256" key="7">
    <source>
        <dbReference type="ARBA" id="ARBA00051712"/>
    </source>
</evidence>
<dbReference type="SUPFAM" id="SSF54506">
    <property type="entry name" value="Diaminopimelate epimerase-like"/>
    <property type="match status" value="2"/>
</dbReference>
<dbReference type="Proteomes" id="UP001262410">
    <property type="component" value="Unassembled WGS sequence"/>
</dbReference>
<proteinExistence type="inferred from homology"/>
<protein>
    <recommendedName>
        <fullName evidence="3 8">Diaminopimelate epimerase</fullName>
        <shortName evidence="8">DAP epimerase</shortName>
        <ecNumber evidence="3 8">5.1.1.7</ecNumber>
    </recommendedName>
    <alternativeName>
        <fullName evidence="8">PLP-independent amino acid racemase</fullName>
    </alternativeName>
</protein>
<accession>A0ABU1K1R7</accession>
<gene>
    <name evidence="8" type="primary">dapF</name>
    <name evidence="10" type="ORF">E9232_006763</name>
</gene>
<reference evidence="10 11" key="1">
    <citation type="submission" date="2023-07" db="EMBL/GenBank/DDBJ databases">
        <title>Sorghum-associated microbial communities from plants grown in Nebraska, USA.</title>
        <authorList>
            <person name="Schachtman D."/>
        </authorList>
    </citation>
    <scope>NUCLEOTIDE SEQUENCE [LARGE SCALE GENOMIC DNA]</scope>
    <source>
        <strain evidence="10 11">584</strain>
    </source>
</reference>
<dbReference type="RefSeq" id="WP_309801639.1">
    <property type="nucleotide sequence ID" value="NZ_JAVDPW010000017.1"/>
</dbReference>
<name>A0ABU1K1R7_9PROT</name>
<keyword evidence="5 8" id="KW-0457">Lysine biosynthesis</keyword>
<dbReference type="EMBL" id="JAVDPW010000017">
    <property type="protein sequence ID" value="MDR6294209.1"/>
    <property type="molecule type" value="Genomic_DNA"/>
</dbReference>
<evidence type="ECO:0000256" key="3">
    <source>
        <dbReference type="ARBA" id="ARBA00013080"/>
    </source>
</evidence>
<dbReference type="InterPro" id="IPR001653">
    <property type="entry name" value="DAP_epimerase_DapF"/>
</dbReference>
<keyword evidence="8" id="KW-0963">Cytoplasm</keyword>
<comment type="subcellular location">
    <subcellularLocation>
        <location evidence="8">Cytoplasm</location>
    </subcellularLocation>
</comment>
<evidence type="ECO:0000256" key="6">
    <source>
        <dbReference type="ARBA" id="ARBA00023235"/>
    </source>
</evidence>
<evidence type="ECO:0000313" key="10">
    <source>
        <dbReference type="EMBL" id="MDR6294209.1"/>
    </source>
</evidence>
<feature type="binding site" evidence="8">
    <location>
        <position position="47"/>
    </location>
    <ligand>
        <name>substrate</name>
    </ligand>
</feature>
<dbReference type="HAMAP" id="MF_00197">
    <property type="entry name" value="DAP_epimerase"/>
    <property type="match status" value="1"/>
</dbReference>
<feature type="binding site" evidence="8">
    <location>
        <position position="189"/>
    </location>
    <ligand>
        <name>substrate</name>
    </ligand>
</feature>
<feature type="binding site" evidence="8">
    <location>
        <position position="67"/>
    </location>
    <ligand>
        <name>substrate</name>
    </ligand>
</feature>
<comment type="subunit">
    <text evidence="8">Homodimer.</text>
</comment>
<evidence type="ECO:0000256" key="4">
    <source>
        <dbReference type="ARBA" id="ARBA00022605"/>
    </source>
</evidence>
<dbReference type="PANTHER" id="PTHR31689">
    <property type="entry name" value="DIAMINOPIMELATE EPIMERASE, CHLOROPLASTIC"/>
    <property type="match status" value="1"/>
</dbReference>
<comment type="caution">
    <text evidence="10">The sequence shown here is derived from an EMBL/GenBank/DDBJ whole genome shotgun (WGS) entry which is preliminary data.</text>
</comment>
<feature type="binding site" evidence="8">
    <location>
        <begin position="207"/>
        <end position="208"/>
    </location>
    <ligand>
        <name>substrate</name>
    </ligand>
</feature>
<dbReference type="PANTHER" id="PTHR31689:SF0">
    <property type="entry name" value="DIAMINOPIMELATE EPIMERASE"/>
    <property type="match status" value="1"/>
</dbReference>
<dbReference type="EC" id="5.1.1.7" evidence="3 8"/>
<keyword evidence="4 8" id="KW-0028">Amino-acid biosynthesis</keyword>
<comment type="function">
    <text evidence="8">Catalyzes the stereoinversion of LL-2,6-diaminopimelate (L,L-DAP) to meso-diaminopimelate (meso-DAP), a precursor of L-lysine and an essential component of the bacterial peptidoglycan.</text>
</comment>
<comment type="pathway">
    <text evidence="1 8">Amino-acid biosynthesis; L-lysine biosynthesis via DAP pathway; DL-2,6-diaminopimelate from LL-2,6-diaminopimelate: step 1/1.</text>
</comment>
<feature type="site" description="Could be important to modulate the pK values of the two catalytic cysteine residues" evidence="8">
    <location>
        <position position="158"/>
    </location>
</feature>
<dbReference type="NCBIfam" id="TIGR00652">
    <property type="entry name" value="DapF"/>
    <property type="match status" value="1"/>
</dbReference>
<feature type="active site" description="Proton donor" evidence="8">
    <location>
        <position position="76"/>
    </location>
</feature>
<feature type="binding site" evidence="8">
    <location>
        <position position="156"/>
    </location>
    <ligand>
        <name>substrate</name>
    </ligand>
</feature>
<evidence type="ECO:0000256" key="1">
    <source>
        <dbReference type="ARBA" id="ARBA00005196"/>
    </source>
</evidence>
<evidence type="ECO:0000256" key="9">
    <source>
        <dbReference type="PROSITE-ProRule" id="PRU10125"/>
    </source>
</evidence>
<comment type="similarity">
    <text evidence="2 8">Belongs to the diaminopimelate epimerase family.</text>
</comment>
<organism evidence="10 11">
    <name type="scientific">Inquilinus ginsengisoli</name>
    <dbReference type="NCBI Taxonomy" id="363840"/>
    <lineage>
        <taxon>Bacteria</taxon>
        <taxon>Pseudomonadati</taxon>
        <taxon>Pseudomonadota</taxon>
        <taxon>Alphaproteobacteria</taxon>
        <taxon>Rhodospirillales</taxon>
        <taxon>Rhodospirillaceae</taxon>
        <taxon>Inquilinus</taxon>
    </lineage>
</organism>
<evidence type="ECO:0000256" key="8">
    <source>
        <dbReference type="HAMAP-Rule" id="MF_00197"/>
    </source>
</evidence>
<keyword evidence="6 8" id="KW-0413">Isomerase</keyword>
<evidence type="ECO:0000256" key="5">
    <source>
        <dbReference type="ARBA" id="ARBA00023154"/>
    </source>
</evidence>
<dbReference type="PROSITE" id="PS01326">
    <property type="entry name" value="DAP_EPIMERASE"/>
    <property type="match status" value="1"/>
</dbReference>
<keyword evidence="11" id="KW-1185">Reference proteome</keyword>
<evidence type="ECO:0000256" key="2">
    <source>
        <dbReference type="ARBA" id="ARBA00010219"/>
    </source>
</evidence>
<feature type="binding site" evidence="8">
    <location>
        <begin position="77"/>
        <end position="78"/>
    </location>
    <ligand>
        <name>substrate</name>
    </ligand>
</feature>
<evidence type="ECO:0000313" key="11">
    <source>
        <dbReference type="Proteomes" id="UP001262410"/>
    </source>
</evidence>
<comment type="catalytic activity">
    <reaction evidence="7 8">
        <text>(2S,6S)-2,6-diaminopimelate = meso-2,6-diaminopimelate</text>
        <dbReference type="Rhea" id="RHEA:15393"/>
        <dbReference type="ChEBI" id="CHEBI:57609"/>
        <dbReference type="ChEBI" id="CHEBI:57791"/>
        <dbReference type="EC" id="5.1.1.7"/>
    </reaction>
</comment>
<feature type="binding site" evidence="8">
    <location>
        <begin position="217"/>
        <end position="218"/>
    </location>
    <ligand>
        <name>substrate</name>
    </ligand>
</feature>
<dbReference type="InterPro" id="IPR018510">
    <property type="entry name" value="DAP_epimerase_AS"/>
</dbReference>
<dbReference type="Gene3D" id="3.10.310.10">
    <property type="entry name" value="Diaminopimelate Epimerase, Chain A, domain 1"/>
    <property type="match status" value="2"/>
</dbReference>